<dbReference type="Gene3D" id="3.40.980.10">
    <property type="entry name" value="MoaB/Mog-like domain"/>
    <property type="match status" value="1"/>
</dbReference>
<dbReference type="InterPro" id="IPR036425">
    <property type="entry name" value="MoaB/Mog-like_dom_sf"/>
</dbReference>
<dbReference type="PANTHER" id="PTHR13939">
    <property type="entry name" value="NICOTINAMIDE-NUCLEOTIDE AMIDOHYDROLASE PNCC"/>
    <property type="match status" value="1"/>
</dbReference>
<dbReference type="InterPro" id="IPR050101">
    <property type="entry name" value="CinA"/>
</dbReference>
<sequence>MEDNEIHLVIIGDEILSGKREDKHFKKALDVTKQNNYVIKSVNYLPDSEHEIQSKIKNLKDKIVFCFGGIGATPDDHTRSSAAKAHQKALKRHTDAAKLIEDKFGKEAYPKRILMAELPDGSELIPNEINMIPGFYINKNFFMPGFPEMAWPMMDWVFKNKLPPSNKIQFDRSIIIPDIAESLLIDLMNQIENDFPLVKMYSLPKITPQRQVEFGIKGDKEQVMSAMEVVKKYVKELGYHF</sequence>
<protein>
    <recommendedName>
        <fullName evidence="1">MoaB/Mog domain-containing protein</fullName>
    </recommendedName>
</protein>
<dbReference type="SUPFAM" id="SSF53218">
    <property type="entry name" value="Molybdenum cofactor biosynthesis proteins"/>
    <property type="match status" value="1"/>
</dbReference>
<dbReference type="OrthoDB" id="9801454at2"/>
<dbReference type="InterPro" id="IPR001453">
    <property type="entry name" value="MoaB/Mog_dom"/>
</dbReference>
<evidence type="ECO:0000259" key="1">
    <source>
        <dbReference type="SMART" id="SM00852"/>
    </source>
</evidence>
<name>A0A0H4IYJ0_9PROT</name>
<dbReference type="Proteomes" id="UP000066549">
    <property type="component" value="Chromosome"/>
</dbReference>
<dbReference type="Pfam" id="PF00994">
    <property type="entry name" value="MoCF_biosynth"/>
    <property type="match status" value="1"/>
</dbReference>
<dbReference type="PATRIC" id="fig|1623450.3.peg.430"/>
<reference evidence="2 3" key="1">
    <citation type="submission" date="2015-03" db="EMBL/GenBank/DDBJ databases">
        <title>Comparative analysis of the OM43 clade including a novel species from Red Sea uncovers genomic and metabolic diversity among marine methylotrophs.</title>
        <authorList>
            <person name="Jimenez-Infante F."/>
            <person name="Ngugi D.K."/>
            <person name="Vinu M."/>
            <person name="Alam I."/>
            <person name="Kamau A."/>
            <person name="Blom J."/>
            <person name="Bajic V.B."/>
            <person name="Stingl U."/>
        </authorList>
    </citation>
    <scope>NUCLEOTIDE SEQUENCE [LARGE SCALE GENOMIC DNA]</scope>
    <source>
        <strain evidence="2 3">MBRSH7</strain>
    </source>
</reference>
<organism evidence="2 3">
    <name type="scientific">Methylophilales bacterium MBRS-H7</name>
    <dbReference type="NCBI Taxonomy" id="1623450"/>
    <lineage>
        <taxon>Bacteria</taxon>
        <taxon>Pseudomonadati</taxon>
        <taxon>Pseudomonadota</taxon>
        <taxon>Betaproteobacteria</taxon>
        <taxon>Nitrosomonadales</taxon>
        <taxon>OM43 clade</taxon>
    </lineage>
</organism>
<dbReference type="SMART" id="SM00852">
    <property type="entry name" value="MoCF_biosynth"/>
    <property type="match status" value="1"/>
</dbReference>
<evidence type="ECO:0000313" key="3">
    <source>
        <dbReference type="Proteomes" id="UP000066549"/>
    </source>
</evidence>
<accession>A0A0H4IYJ0</accession>
<keyword evidence="3" id="KW-1185">Reference proteome</keyword>
<proteinExistence type="predicted"/>
<feature type="domain" description="MoaB/Mog" evidence="1">
    <location>
        <begin position="7"/>
        <end position="165"/>
    </location>
</feature>
<dbReference type="PANTHER" id="PTHR13939:SF0">
    <property type="entry name" value="NMN AMIDOHYDROLASE-LIKE PROTEIN YFAY"/>
    <property type="match status" value="1"/>
</dbReference>
<dbReference type="EMBL" id="CP011002">
    <property type="protein sequence ID" value="AKO65574.1"/>
    <property type="molecule type" value="Genomic_DNA"/>
</dbReference>
<gene>
    <name evidence="2" type="ORF">VI33_02160</name>
</gene>
<dbReference type="AlphaFoldDB" id="A0A0H4IYJ0"/>
<evidence type="ECO:0000313" key="2">
    <source>
        <dbReference type="EMBL" id="AKO65574.1"/>
    </source>
</evidence>